<comment type="similarity">
    <text evidence="7">Belongs to the binding-protein-dependent transport system permease family.</text>
</comment>
<feature type="transmembrane region" description="Helical" evidence="7">
    <location>
        <begin position="118"/>
        <end position="140"/>
    </location>
</feature>
<keyword evidence="4 7" id="KW-0812">Transmembrane</keyword>
<evidence type="ECO:0000256" key="6">
    <source>
        <dbReference type="ARBA" id="ARBA00023136"/>
    </source>
</evidence>
<keyword evidence="10" id="KW-1185">Reference proteome</keyword>
<feature type="transmembrane region" description="Helical" evidence="7">
    <location>
        <begin position="253"/>
        <end position="272"/>
    </location>
</feature>
<evidence type="ECO:0000313" key="9">
    <source>
        <dbReference type="EMBL" id="CUU58892.1"/>
    </source>
</evidence>
<name>A0A0S4QVJ4_9ACTN</name>
<organism evidence="9 10">
    <name type="scientific">Parafrankia irregularis</name>
    <dbReference type="NCBI Taxonomy" id="795642"/>
    <lineage>
        <taxon>Bacteria</taxon>
        <taxon>Bacillati</taxon>
        <taxon>Actinomycetota</taxon>
        <taxon>Actinomycetes</taxon>
        <taxon>Frankiales</taxon>
        <taxon>Frankiaceae</taxon>
        <taxon>Parafrankia</taxon>
    </lineage>
</organism>
<dbReference type="PANTHER" id="PTHR43744">
    <property type="entry name" value="ABC TRANSPORTER PERMEASE PROTEIN MG189-RELATED-RELATED"/>
    <property type="match status" value="1"/>
</dbReference>
<feature type="transmembrane region" description="Helical" evidence="7">
    <location>
        <begin position="21"/>
        <end position="41"/>
    </location>
</feature>
<dbReference type="InterPro" id="IPR035906">
    <property type="entry name" value="MetI-like_sf"/>
</dbReference>
<evidence type="ECO:0000256" key="2">
    <source>
        <dbReference type="ARBA" id="ARBA00022448"/>
    </source>
</evidence>
<dbReference type="GO" id="GO:0055085">
    <property type="term" value="P:transmembrane transport"/>
    <property type="evidence" value="ECO:0007669"/>
    <property type="project" value="InterPro"/>
</dbReference>
<feature type="transmembrane region" description="Helical" evidence="7">
    <location>
        <begin position="194"/>
        <end position="216"/>
    </location>
</feature>
<comment type="subcellular location">
    <subcellularLocation>
        <location evidence="1 7">Cell membrane</location>
        <topology evidence="1 7">Multi-pass membrane protein</topology>
    </subcellularLocation>
</comment>
<dbReference type="GO" id="GO:0005886">
    <property type="term" value="C:plasma membrane"/>
    <property type="evidence" value="ECO:0007669"/>
    <property type="project" value="UniProtKB-SubCell"/>
</dbReference>
<keyword evidence="5 7" id="KW-1133">Transmembrane helix</keyword>
<gene>
    <name evidence="9" type="ORF">Ga0074812_12320</name>
</gene>
<dbReference type="AlphaFoldDB" id="A0A0S4QVJ4"/>
<feature type="transmembrane region" description="Helical" evidence="7">
    <location>
        <begin position="82"/>
        <end position="106"/>
    </location>
</feature>
<dbReference type="SUPFAM" id="SSF161098">
    <property type="entry name" value="MetI-like"/>
    <property type="match status" value="1"/>
</dbReference>
<evidence type="ECO:0000259" key="8">
    <source>
        <dbReference type="PROSITE" id="PS50928"/>
    </source>
</evidence>
<dbReference type="PANTHER" id="PTHR43744:SF12">
    <property type="entry name" value="ABC TRANSPORTER PERMEASE PROTEIN MG189-RELATED"/>
    <property type="match status" value="1"/>
</dbReference>
<dbReference type="EMBL" id="FAOZ01000023">
    <property type="protein sequence ID" value="CUU58892.1"/>
    <property type="molecule type" value="Genomic_DNA"/>
</dbReference>
<evidence type="ECO:0000313" key="10">
    <source>
        <dbReference type="Proteomes" id="UP000198802"/>
    </source>
</evidence>
<dbReference type="InterPro" id="IPR000515">
    <property type="entry name" value="MetI-like"/>
</dbReference>
<feature type="domain" description="ABC transmembrane type-1" evidence="8">
    <location>
        <begin position="83"/>
        <end position="272"/>
    </location>
</feature>
<sequence length="287" mass="30985">MTGPTRVSTRRSTRGSGEGSGPLRYPLLFAVVIISAFPVYWTFMIPSRTNDVVGQLPPPFLPGGHFFENAARVFDTVNFGKALMNSVIVAGSITLSTLLFCSLAGFAFAKLNFRGRNALLLVVVSTMMVPVQLGIIPLYIEMQELGWGNRLISVVLPTAVTAFGVVFMRQSVIQAVPDELLEAGRMDGCGTLRLYWHVALPALRPAMAVLGLLTFMQAWNDFMWPLIVLNAENPTVQVALSTLASGHYRDNTLVLAGTALGTIPVLVIFALFGRQIIGGIMEGAVKG</sequence>
<evidence type="ECO:0000256" key="1">
    <source>
        <dbReference type="ARBA" id="ARBA00004651"/>
    </source>
</evidence>
<dbReference type="Pfam" id="PF00528">
    <property type="entry name" value="BPD_transp_1"/>
    <property type="match status" value="1"/>
</dbReference>
<proteinExistence type="inferred from homology"/>
<feature type="transmembrane region" description="Helical" evidence="7">
    <location>
        <begin position="152"/>
        <end position="173"/>
    </location>
</feature>
<reference evidence="10" key="1">
    <citation type="submission" date="2015-11" db="EMBL/GenBank/DDBJ databases">
        <authorList>
            <person name="Varghese N."/>
        </authorList>
    </citation>
    <scope>NUCLEOTIDE SEQUENCE [LARGE SCALE GENOMIC DNA]</scope>
    <source>
        <strain evidence="10">DSM 45899</strain>
    </source>
</reference>
<dbReference type="Gene3D" id="1.10.3720.10">
    <property type="entry name" value="MetI-like"/>
    <property type="match status" value="1"/>
</dbReference>
<dbReference type="Proteomes" id="UP000198802">
    <property type="component" value="Unassembled WGS sequence"/>
</dbReference>
<accession>A0A0S4QVJ4</accession>
<evidence type="ECO:0000256" key="3">
    <source>
        <dbReference type="ARBA" id="ARBA00022475"/>
    </source>
</evidence>
<keyword evidence="2 7" id="KW-0813">Transport</keyword>
<evidence type="ECO:0000256" key="4">
    <source>
        <dbReference type="ARBA" id="ARBA00022692"/>
    </source>
</evidence>
<evidence type="ECO:0000256" key="7">
    <source>
        <dbReference type="RuleBase" id="RU363032"/>
    </source>
</evidence>
<dbReference type="PROSITE" id="PS50928">
    <property type="entry name" value="ABC_TM1"/>
    <property type="match status" value="1"/>
</dbReference>
<keyword evidence="6 7" id="KW-0472">Membrane</keyword>
<protein>
    <submittedName>
        <fullName evidence="9">Cellobiose transport system permease protein</fullName>
    </submittedName>
</protein>
<dbReference type="CDD" id="cd06261">
    <property type="entry name" value="TM_PBP2"/>
    <property type="match status" value="1"/>
</dbReference>
<keyword evidence="3" id="KW-1003">Cell membrane</keyword>
<dbReference type="RefSeq" id="WP_091282732.1">
    <property type="nucleotide sequence ID" value="NZ_FAOZ01000023.1"/>
</dbReference>
<evidence type="ECO:0000256" key="5">
    <source>
        <dbReference type="ARBA" id="ARBA00022989"/>
    </source>
</evidence>